<dbReference type="AlphaFoldDB" id="A0A7W8EFC3"/>
<name>A0A7W8EFC3_9ACTN</name>
<feature type="compositionally biased region" description="Basic and acidic residues" evidence="1">
    <location>
        <begin position="49"/>
        <end position="62"/>
    </location>
</feature>
<proteinExistence type="predicted"/>
<dbReference type="EMBL" id="JACHIN010000005">
    <property type="protein sequence ID" value="MBB5078610.1"/>
    <property type="molecule type" value="Genomic_DNA"/>
</dbReference>
<sequence>MPARVGVRQAQVVLDGVVEQVDVLEDDGDLVEQGALIEVADVDAADAHASRVDVEEPGDEPRHRRLPGARGLDERGATELTRSGCRRTLS</sequence>
<gene>
    <name evidence="2" type="ORF">HNR40_004096</name>
</gene>
<keyword evidence="3" id="KW-1185">Reference proteome</keyword>
<reference evidence="2 3" key="1">
    <citation type="submission" date="2020-08" db="EMBL/GenBank/DDBJ databases">
        <title>Genomic Encyclopedia of Type Strains, Phase IV (KMG-IV): sequencing the most valuable type-strain genomes for metagenomic binning, comparative biology and taxonomic classification.</title>
        <authorList>
            <person name="Goeker M."/>
        </authorList>
    </citation>
    <scope>NUCLEOTIDE SEQUENCE [LARGE SCALE GENOMIC DNA]</scope>
    <source>
        <strain evidence="2 3">DSM 45385</strain>
    </source>
</reference>
<accession>A0A7W8EFC3</accession>
<organism evidence="2 3">
    <name type="scientific">Nonomuraea endophytica</name>
    <dbReference type="NCBI Taxonomy" id="714136"/>
    <lineage>
        <taxon>Bacteria</taxon>
        <taxon>Bacillati</taxon>
        <taxon>Actinomycetota</taxon>
        <taxon>Actinomycetes</taxon>
        <taxon>Streptosporangiales</taxon>
        <taxon>Streptosporangiaceae</taxon>
        <taxon>Nonomuraea</taxon>
    </lineage>
</organism>
<feature type="region of interest" description="Disordered" evidence="1">
    <location>
        <begin position="49"/>
        <end position="90"/>
    </location>
</feature>
<evidence type="ECO:0000256" key="1">
    <source>
        <dbReference type="SAM" id="MobiDB-lite"/>
    </source>
</evidence>
<comment type="caution">
    <text evidence="2">The sequence shown here is derived from an EMBL/GenBank/DDBJ whole genome shotgun (WGS) entry which is preliminary data.</text>
</comment>
<dbReference type="AntiFam" id="ANF00095">
    <property type="entry name" value="Shadow ORF (opposite ABC transporters)"/>
</dbReference>
<evidence type="ECO:0000313" key="3">
    <source>
        <dbReference type="Proteomes" id="UP000568380"/>
    </source>
</evidence>
<protein>
    <submittedName>
        <fullName evidence="2">Uncharacterized protein</fullName>
    </submittedName>
</protein>
<dbReference type="Proteomes" id="UP000568380">
    <property type="component" value="Unassembled WGS sequence"/>
</dbReference>
<evidence type="ECO:0000313" key="2">
    <source>
        <dbReference type="EMBL" id="MBB5078610.1"/>
    </source>
</evidence>